<feature type="transmembrane region" description="Helical" evidence="6">
    <location>
        <begin position="382"/>
        <end position="403"/>
    </location>
</feature>
<feature type="compositionally biased region" description="Low complexity" evidence="7">
    <location>
        <begin position="1"/>
        <end position="17"/>
    </location>
</feature>
<feature type="transmembrane region" description="Helical" evidence="6">
    <location>
        <begin position="168"/>
        <end position="187"/>
    </location>
</feature>
<feature type="transmembrane region" description="Helical" evidence="6">
    <location>
        <begin position="58"/>
        <end position="79"/>
    </location>
</feature>
<reference evidence="8" key="1">
    <citation type="submission" date="2019-11" db="EMBL/GenBank/DDBJ databases">
        <authorList>
            <person name="Liu Y."/>
            <person name="Hou J."/>
            <person name="Li T.-Q."/>
            <person name="Guan C.-H."/>
            <person name="Wu X."/>
            <person name="Wu H.-Z."/>
            <person name="Ling F."/>
            <person name="Zhang R."/>
            <person name="Shi X.-G."/>
            <person name="Ren J.-P."/>
            <person name="Chen E.-F."/>
            <person name="Sun J.-M."/>
        </authorList>
    </citation>
    <scope>NUCLEOTIDE SEQUENCE</scope>
    <source>
        <strain evidence="8">Adult_tree_wgs_1</strain>
        <tissue evidence="8">Leaves</tissue>
    </source>
</reference>
<accession>A0A834GUV2</accession>
<keyword evidence="3 6" id="KW-0812">Transmembrane</keyword>
<keyword evidence="9" id="KW-1185">Reference proteome</keyword>
<dbReference type="GO" id="GO:0016020">
    <property type="term" value="C:membrane"/>
    <property type="evidence" value="ECO:0007669"/>
    <property type="project" value="UniProtKB-SubCell"/>
</dbReference>
<feature type="transmembrane region" description="Helical" evidence="6">
    <location>
        <begin position="124"/>
        <end position="148"/>
    </location>
</feature>
<feature type="transmembrane region" description="Helical" evidence="6">
    <location>
        <begin position="230"/>
        <end position="249"/>
    </location>
</feature>
<dbReference type="Pfam" id="PF01554">
    <property type="entry name" value="MatE"/>
    <property type="match status" value="2"/>
</dbReference>
<dbReference type="Proteomes" id="UP000626092">
    <property type="component" value="Unassembled WGS sequence"/>
</dbReference>
<proteinExistence type="inferred from homology"/>
<keyword evidence="4 6" id="KW-1133">Transmembrane helix</keyword>
<evidence type="ECO:0000256" key="4">
    <source>
        <dbReference type="ARBA" id="ARBA00022989"/>
    </source>
</evidence>
<sequence length="519" mass="57056">MSANSATSSLDDSSLLAEVEEDGHEEEAATGEREDRWWKKVLNLEEAKNQVLYSLPMILTNVSYYMIPVVSVMFAGHLGDLELAGSNLANSWATVTGYAFMVGLSGALETLCGQGYGAQLYRMMGIYLQASCIISLFFSVLISVFWFYSEPILILLRQDQQISKSAALYMRYLIPGLFAYGVLQNILRFLQTQSVVMPLVFCSVLPLIAHVGVAYVLVHWTPLGFNGASLAVSISLWIAVLFLAGYMLLAKKFHKTWNGFSAESLGHVFTNLKLALPSAAMVCLEYWAFELLVLLAGVMPDSEITTSLIAMWQVFSHLMPRFDISATNIQFLKNLRENVNTEATAYMITYGLSAAASTRVSNELGASNPDRAKHAMAVTLKLSLFLALIVVLALGFGHNIWAGLFSDSSTVIENFASLTPFLLISIIFDSIQGVLSGVARGCGWQHLAVYANLGTFYCIGMPIAILLGFKLKLYAKGLWLGLICGLCCQTGTLLLLTLRSKWIRMELSENTSKENHVIV</sequence>
<protein>
    <recommendedName>
        <fullName evidence="6">Protein DETOXIFICATION</fullName>
    </recommendedName>
    <alternativeName>
        <fullName evidence="6">Multidrug and toxic compound extrusion protein</fullName>
    </alternativeName>
</protein>
<dbReference type="InterPro" id="IPR045069">
    <property type="entry name" value="MATE_euk"/>
</dbReference>
<dbReference type="AlphaFoldDB" id="A0A834GUV2"/>
<evidence type="ECO:0000256" key="2">
    <source>
        <dbReference type="ARBA" id="ARBA00010199"/>
    </source>
</evidence>
<evidence type="ECO:0000256" key="1">
    <source>
        <dbReference type="ARBA" id="ARBA00004141"/>
    </source>
</evidence>
<dbReference type="InterPro" id="IPR002528">
    <property type="entry name" value="MATE_fam"/>
</dbReference>
<name>A0A834GUV2_RHOSS</name>
<feature type="region of interest" description="Disordered" evidence="7">
    <location>
        <begin position="1"/>
        <end position="31"/>
    </location>
</feature>
<evidence type="ECO:0000313" key="8">
    <source>
        <dbReference type="EMBL" id="KAF7141589.1"/>
    </source>
</evidence>
<dbReference type="PANTHER" id="PTHR11206">
    <property type="entry name" value="MULTIDRUG RESISTANCE PROTEIN"/>
    <property type="match status" value="1"/>
</dbReference>
<feature type="transmembrane region" description="Helical" evidence="6">
    <location>
        <begin position="91"/>
        <end position="112"/>
    </location>
</feature>
<feature type="transmembrane region" description="Helical" evidence="6">
    <location>
        <begin position="477"/>
        <end position="498"/>
    </location>
</feature>
<feature type="transmembrane region" description="Helical" evidence="6">
    <location>
        <begin position="199"/>
        <end position="218"/>
    </location>
</feature>
<organism evidence="8 9">
    <name type="scientific">Rhododendron simsii</name>
    <name type="common">Sims's rhododendron</name>
    <dbReference type="NCBI Taxonomy" id="118357"/>
    <lineage>
        <taxon>Eukaryota</taxon>
        <taxon>Viridiplantae</taxon>
        <taxon>Streptophyta</taxon>
        <taxon>Embryophyta</taxon>
        <taxon>Tracheophyta</taxon>
        <taxon>Spermatophyta</taxon>
        <taxon>Magnoliopsida</taxon>
        <taxon>eudicotyledons</taxon>
        <taxon>Gunneridae</taxon>
        <taxon>Pentapetalae</taxon>
        <taxon>asterids</taxon>
        <taxon>Ericales</taxon>
        <taxon>Ericaceae</taxon>
        <taxon>Ericoideae</taxon>
        <taxon>Rhodoreae</taxon>
        <taxon>Rhododendron</taxon>
    </lineage>
</organism>
<gene>
    <name evidence="8" type="ORF">RHSIM_Rhsim06G0200800</name>
</gene>
<evidence type="ECO:0000256" key="6">
    <source>
        <dbReference type="RuleBase" id="RU004914"/>
    </source>
</evidence>
<comment type="subcellular location">
    <subcellularLocation>
        <location evidence="1">Membrane</location>
        <topology evidence="1">Multi-pass membrane protein</topology>
    </subcellularLocation>
</comment>
<evidence type="ECO:0000256" key="3">
    <source>
        <dbReference type="ARBA" id="ARBA00022692"/>
    </source>
</evidence>
<dbReference type="CDD" id="cd13132">
    <property type="entry name" value="MATE_eukaryotic"/>
    <property type="match status" value="1"/>
</dbReference>
<keyword evidence="5 6" id="KW-0472">Membrane</keyword>
<evidence type="ECO:0000256" key="7">
    <source>
        <dbReference type="SAM" id="MobiDB-lite"/>
    </source>
</evidence>
<evidence type="ECO:0000256" key="5">
    <source>
        <dbReference type="ARBA" id="ARBA00023136"/>
    </source>
</evidence>
<dbReference type="EMBL" id="WJXA01000006">
    <property type="protein sequence ID" value="KAF7141589.1"/>
    <property type="molecule type" value="Genomic_DNA"/>
</dbReference>
<dbReference type="GO" id="GO:0015297">
    <property type="term" value="F:antiporter activity"/>
    <property type="evidence" value="ECO:0007669"/>
    <property type="project" value="InterPro"/>
</dbReference>
<comment type="caution">
    <text evidence="8">The sequence shown here is derived from an EMBL/GenBank/DDBJ whole genome shotgun (WGS) entry which is preliminary data.</text>
</comment>
<dbReference type="GO" id="GO:0042910">
    <property type="term" value="F:xenobiotic transmembrane transporter activity"/>
    <property type="evidence" value="ECO:0007669"/>
    <property type="project" value="InterPro"/>
</dbReference>
<dbReference type="GO" id="GO:1990961">
    <property type="term" value="P:xenobiotic detoxification by transmembrane export across the plasma membrane"/>
    <property type="evidence" value="ECO:0007669"/>
    <property type="project" value="InterPro"/>
</dbReference>
<feature type="transmembrane region" description="Helical" evidence="6">
    <location>
        <begin position="415"/>
        <end position="435"/>
    </location>
</feature>
<comment type="similarity">
    <text evidence="2 6">Belongs to the multi antimicrobial extrusion (MATE) (TC 2.A.66.1) family.</text>
</comment>
<feature type="transmembrane region" description="Helical" evidence="6">
    <location>
        <begin position="447"/>
        <end position="471"/>
    </location>
</feature>
<dbReference type="OrthoDB" id="2126698at2759"/>
<evidence type="ECO:0000313" key="9">
    <source>
        <dbReference type="Proteomes" id="UP000626092"/>
    </source>
</evidence>